<evidence type="ECO:0000256" key="8">
    <source>
        <dbReference type="ARBA" id="ARBA00022777"/>
    </source>
</evidence>
<dbReference type="PANTHER" id="PTHR45339:SF1">
    <property type="entry name" value="HYBRID SIGNAL TRANSDUCTION HISTIDINE KINASE J"/>
    <property type="match status" value="1"/>
</dbReference>
<dbReference type="CDD" id="cd06225">
    <property type="entry name" value="HAMP"/>
    <property type="match status" value="1"/>
</dbReference>
<feature type="domain" description="Histidine kinase" evidence="15">
    <location>
        <begin position="513"/>
        <end position="746"/>
    </location>
</feature>
<dbReference type="SMART" id="SM00304">
    <property type="entry name" value="HAMP"/>
    <property type="match status" value="1"/>
</dbReference>
<dbReference type="FunFam" id="3.30.565.10:FF:000010">
    <property type="entry name" value="Sensor histidine kinase RcsC"/>
    <property type="match status" value="1"/>
</dbReference>
<dbReference type="STRING" id="768710.DesyoDRAFT_0423"/>
<comment type="similarity">
    <text evidence="3">In the N-terminal section; belongs to the phytochrome family.</text>
</comment>
<evidence type="ECO:0000259" key="17">
    <source>
        <dbReference type="PROSITE" id="PS50885"/>
    </source>
</evidence>
<evidence type="ECO:0000313" key="19">
    <source>
        <dbReference type="Proteomes" id="UP000005104"/>
    </source>
</evidence>
<dbReference type="Pfam" id="PF13185">
    <property type="entry name" value="GAF_2"/>
    <property type="match status" value="1"/>
</dbReference>
<reference evidence="18 19" key="1">
    <citation type="submission" date="2011-11" db="EMBL/GenBank/DDBJ databases">
        <title>The Noncontiguous Finished genome of Desulfosporosinus youngiae DSM 17734.</title>
        <authorList>
            <consortium name="US DOE Joint Genome Institute (JGI-PGF)"/>
            <person name="Lucas S."/>
            <person name="Han J."/>
            <person name="Lapidus A."/>
            <person name="Cheng J.-F."/>
            <person name="Goodwin L."/>
            <person name="Pitluck S."/>
            <person name="Peters L."/>
            <person name="Ovchinnikova G."/>
            <person name="Lu M."/>
            <person name="Land M.L."/>
            <person name="Hauser L."/>
            <person name="Pester M."/>
            <person name="Spring S."/>
            <person name="Ollivier B."/>
            <person name="Rattei T."/>
            <person name="Klenk H.-P."/>
            <person name="Wagner M."/>
            <person name="Loy A."/>
            <person name="Woyke T.J."/>
        </authorList>
    </citation>
    <scope>NUCLEOTIDE SEQUENCE [LARGE SCALE GENOMIC DNA]</scope>
    <source>
        <strain evidence="18 19">DSM 17734</strain>
    </source>
</reference>
<dbReference type="InterPro" id="IPR004358">
    <property type="entry name" value="Sig_transdc_His_kin-like_C"/>
</dbReference>
<evidence type="ECO:0000256" key="7">
    <source>
        <dbReference type="ARBA" id="ARBA00022679"/>
    </source>
</evidence>
<dbReference type="AlphaFoldDB" id="H5Y1K3"/>
<dbReference type="PANTHER" id="PTHR45339">
    <property type="entry name" value="HYBRID SIGNAL TRANSDUCTION HISTIDINE KINASE J"/>
    <property type="match status" value="1"/>
</dbReference>
<dbReference type="Pfam" id="PF02518">
    <property type="entry name" value="HATPase_c"/>
    <property type="match status" value="1"/>
</dbReference>
<keyword evidence="7" id="KW-0808">Transferase</keyword>
<dbReference type="HOGENOM" id="CLU_000445_127_2_9"/>
<dbReference type="InterPro" id="IPR003018">
    <property type="entry name" value="GAF"/>
</dbReference>
<dbReference type="Gene3D" id="3.30.450.40">
    <property type="match status" value="1"/>
</dbReference>
<dbReference type="Pfam" id="PF00512">
    <property type="entry name" value="HisKA"/>
    <property type="match status" value="1"/>
</dbReference>
<comment type="function">
    <text evidence="10">May play the central regulatory role in sporulation. It may be an element of the effector pathway responsible for the activation of sporulation genes in response to nutritional stress. Spo0A may act in concert with spo0H (a sigma factor) to control the expression of some genes that are critical to the sporulation process.</text>
</comment>
<dbReference type="PROSITE" id="PS50885">
    <property type="entry name" value="HAMP"/>
    <property type="match status" value="1"/>
</dbReference>
<feature type="modified residue" description="4-aspartylphosphate" evidence="12">
    <location>
        <position position="847"/>
    </location>
</feature>
<evidence type="ECO:0000256" key="5">
    <source>
        <dbReference type="ARBA" id="ARBA00018672"/>
    </source>
</evidence>
<evidence type="ECO:0000259" key="15">
    <source>
        <dbReference type="PROSITE" id="PS50109"/>
    </source>
</evidence>
<dbReference type="SUPFAM" id="SSF52172">
    <property type="entry name" value="CheY-like"/>
    <property type="match status" value="1"/>
</dbReference>
<dbReference type="PRINTS" id="PR00344">
    <property type="entry name" value="BCTRLSENSOR"/>
</dbReference>
<dbReference type="Pfam" id="PF00072">
    <property type="entry name" value="Response_reg"/>
    <property type="match status" value="1"/>
</dbReference>
<dbReference type="OrthoDB" id="9809348at2"/>
<dbReference type="InterPro" id="IPR005467">
    <property type="entry name" value="His_kinase_dom"/>
</dbReference>
<feature type="transmembrane region" description="Helical" evidence="14">
    <location>
        <begin position="6"/>
        <end position="29"/>
    </location>
</feature>
<evidence type="ECO:0000256" key="3">
    <source>
        <dbReference type="ARBA" id="ARBA00006402"/>
    </source>
</evidence>
<evidence type="ECO:0000256" key="6">
    <source>
        <dbReference type="ARBA" id="ARBA00022553"/>
    </source>
</evidence>
<comment type="subcellular location">
    <subcellularLocation>
        <location evidence="2">Membrane</location>
    </subcellularLocation>
</comment>
<dbReference type="CDD" id="cd16922">
    <property type="entry name" value="HATPase_EvgS-ArcB-TorS-like"/>
    <property type="match status" value="1"/>
</dbReference>
<evidence type="ECO:0000256" key="4">
    <source>
        <dbReference type="ARBA" id="ARBA00012438"/>
    </source>
</evidence>
<dbReference type="SUPFAM" id="SSF158472">
    <property type="entry name" value="HAMP domain-like"/>
    <property type="match status" value="1"/>
</dbReference>
<evidence type="ECO:0000259" key="16">
    <source>
        <dbReference type="PROSITE" id="PS50110"/>
    </source>
</evidence>
<dbReference type="Pfam" id="PF12729">
    <property type="entry name" value="4HB_MCP_1"/>
    <property type="match status" value="1"/>
</dbReference>
<keyword evidence="14" id="KW-0812">Transmembrane</keyword>
<keyword evidence="19" id="KW-1185">Reference proteome</keyword>
<dbReference type="InterPro" id="IPR001789">
    <property type="entry name" value="Sig_transdc_resp-reg_receiver"/>
</dbReference>
<evidence type="ECO:0000256" key="11">
    <source>
        <dbReference type="ARBA" id="ARBA00074306"/>
    </source>
</evidence>
<dbReference type="PROSITE" id="PS50110">
    <property type="entry name" value="RESPONSE_REGULATORY"/>
    <property type="match status" value="1"/>
</dbReference>
<dbReference type="RefSeq" id="WP_007778790.1">
    <property type="nucleotide sequence ID" value="NZ_CM001441.1"/>
</dbReference>
<feature type="domain" description="Response regulatory" evidence="16">
    <location>
        <begin position="797"/>
        <end position="914"/>
    </location>
</feature>
<evidence type="ECO:0000256" key="13">
    <source>
        <dbReference type="SAM" id="Coils"/>
    </source>
</evidence>
<dbReference type="Gene3D" id="6.10.340.10">
    <property type="match status" value="1"/>
</dbReference>
<dbReference type="CDD" id="cd00082">
    <property type="entry name" value="HisKA"/>
    <property type="match status" value="1"/>
</dbReference>
<dbReference type="eggNOG" id="COG4251">
    <property type="taxonomic scope" value="Bacteria"/>
</dbReference>
<dbReference type="Gene3D" id="3.30.565.10">
    <property type="entry name" value="Histidine kinase-like ATPase, C-terminal domain"/>
    <property type="match status" value="1"/>
</dbReference>
<dbReference type="CDD" id="cd17546">
    <property type="entry name" value="REC_hyHK_CKI1_RcsC-like"/>
    <property type="match status" value="1"/>
</dbReference>
<dbReference type="SUPFAM" id="SSF55781">
    <property type="entry name" value="GAF domain-like"/>
    <property type="match status" value="1"/>
</dbReference>
<dbReference type="SMART" id="SM00448">
    <property type="entry name" value="REC"/>
    <property type="match status" value="1"/>
</dbReference>
<keyword evidence="8 18" id="KW-0418">Kinase</keyword>
<protein>
    <recommendedName>
        <fullName evidence="11">Circadian input-output histidine kinase CikA</fullName>
        <ecNumber evidence="4">2.7.13.3</ecNumber>
    </recommendedName>
    <alternativeName>
        <fullName evidence="5">Stage 0 sporulation protein A homolog</fullName>
    </alternativeName>
</protein>
<evidence type="ECO:0000256" key="10">
    <source>
        <dbReference type="ARBA" id="ARBA00024867"/>
    </source>
</evidence>
<keyword evidence="9" id="KW-0902">Two-component regulatory system</keyword>
<dbReference type="EMBL" id="CM001441">
    <property type="protein sequence ID" value="EHQ87616.1"/>
    <property type="molecule type" value="Genomic_DNA"/>
</dbReference>
<keyword evidence="14" id="KW-1133">Transmembrane helix</keyword>
<dbReference type="PROSITE" id="PS50109">
    <property type="entry name" value="HIS_KIN"/>
    <property type="match status" value="1"/>
</dbReference>
<dbReference type="SUPFAM" id="SSF47384">
    <property type="entry name" value="Homodimeric domain of signal transducing histidine kinase"/>
    <property type="match status" value="1"/>
</dbReference>
<evidence type="ECO:0000256" key="12">
    <source>
        <dbReference type="PROSITE-ProRule" id="PRU00169"/>
    </source>
</evidence>
<dbReference type="InterPro" id="IPR024478">
    <property type="entry name" value="HlyB_4HB_MCP"/>
</dbReference>
<dbReference type="InterPro" id="IPR036890">
    <property type="entry name" value="HATPase_C_sf"/>
</dbReference>
<dbReference type="InterPro" id="IPR003661">
    <property type="entry name" value="HisK_dim/P_dom"/>
</dbReference>
<dbReference type="EC" id="2.7.13.3" evidence="4"/>
<sequence length="916" mass="103830">MRLKARLFLGFTTLLFMMAVFFGISIYSLDRANKSVEKNQQERYQKIKYSKTVENELNNISRYLRDLAFMDSGYDFEVTIGLIRDSRAEVESALHALQITAIRDSVKTLLRQIRAENLIYIELQENCIALASLENKEDYERAIKEGAVERGQIFKYVEELNALEDEAMNDLMKSSSAAYNRAILFFFISLMLTLLAGVGITLLITRRITGDIRNITNVMNRFSWIRDHSDLPRIEVHTNDEIGEIGESFNEMARSLEEHAMNEKEFINKIEAQNWLKSGTAEITALCQGVEDLQTLANLLITRIIPMVEASYGIFYILEEFGKKQCIKRYAVYAPYSLASAREIFLLGEGLVGQCALENKTILMDRVPEDYIKISSGLGETLPQTIIILPVAFEGQVVAVIEMASLRPFTDLQQELLEQISKNIGITINRVQAHMKIGSLLKESQVLTEELQSQSEELQVQQEELKIFNENLEEQYKNSERRATELEALKAALEEKARELEESSNYKTEFLSNMSHELRTPLNSLLILSQMLTENKEGNLTPDQIEYVKTIFSSGNELLTLINDILDLSKIEAGKVTIHPEVLRLADMMDYLKEFFAPVARQKELDFIIEIDEDLPDTAHVDEYRLLQILKNLLSNAFKFTERGSISLKVRRAEDQVIENNDVFKESEWVLAFSVTDTGIGIPKFKQSMVFEAFQQANGTTSRKYGGTGLGLTISQKLANLLGGFIDIDSVEGKGSTFTLYLPGKEVSDSSCEEIAASAESFSAQDVDSITSVSDENWEADNLQILENGNGRLEGKKILVVDDDMRNVFALTTALENRNIQTVFAENGREGIEVLQKNSDIDLVLMDIMMPEMDGYEALQCIRQMPEYVNLPIIALTAKAMKQDREKCIEAGASDYISKPVNLEQLFTLIKIWLFR</sequence>
<evidence type="ECO:0000313" key="18">
    <source>
        <dbReference type="EMBL" id="EHQ87616.1"/>
    </source>
</evidence>
<evidence type="ECO:0000256" key="14">
    <source>
        <dbReference type="SAM" id="Phobius"/>
    </source>
</evidence>
<dbReference type="SMART" id="SM00387">
    <property type="entry name" value="HATPase_c"/>
    <property type="match status" value="1"/>
</dbReference>
<dbReference type="SUPFAM" id="SSF55874">
    <property type="entry name" value="ATPase domain of HSP90 chaperone/DNA topoisomerase II/histidine kinase"/>
    <property type="match status" value="1"/>
</dbReference>
<feature type="coiled-coil region" evidence="13">
    <location>
        <begin position="441"/>
        <end position="509"/>
    </location>
</feature>
<evidence type="ECO:0000256" key="2">
    <source>
        <dbReference type="ARBA" id="ARBA00004370"/>
    </source>
</evidence>
<dbReference type="InterPro" id="IPR003594">
    <property type="entry name" value="HATPase_dom"/>
</dbReference>
<dbReference type="Gene3D" id="3.40.50.2300">
    <property type="match status" value="1"/>
</dbReference>
<dbReference type="SMART" id="SM00065">
    <property type="entry name" value="GAF"/>
    <property type="match status" value="1"/>
</dbReference>
<organism evidence="18 19">
    <name type="scientific">Desulfosporosinus youngiae DSM 17734</name>
    <dbReference type="NCBI Taxonomy" id="768710"/>
    <lineage>
        <taxon>Bacteria</taxon>
        <taxon>Bacillati</taxon>
        <taxon>Bacillota</taxon>
        <taxon>Clostridia</taxon>
        <taxon>Eubacteriales</taxon>
        <taxon>Desulfitobacteriaceae</taxon>
        <taxon>Desulfosporosinus</taxon>
    </lineage>
</organism>
<dbReference type="InterPro" id="IPR029016">
    <property type="entry name" value="GAF-like_dom_sf"/>
</dbReference>
<name>H5Y1K3_9FIRM</name>
<accession>H5Y1K3</accession>
<dbReference type="InterPro" id="IPR003660">
    <property type="entry name" value="HAMP_dom"/>
</dbReference>
<dbReference type="eggNOG" id="COG3437">
    <property type="taxonomic scope" value="Bacteria"/>
</dbReference>
<dbReference type="GO" id="GO:0016020">
    <property type="term" value="C:membrane"/>
    <property type="evidence" value="ECO:0007669"/>
    <property type="project" value="UniProtKB-SubCell"/>
</dbReference>
<evidence type="ECO:0000256" key="9">
    <source>
        <dbReference type="ARBA" id="ARBA00023012"/>
    </source>
</evidence>
<dbReference type="Proteomes" id="UP000005104">
    <property type="component" value="Chromosome"/>
</dbReference>
<dbReference type="GO" id="GO:0000155">
    <property type="term" value="F:phosphorelay sensor kinase activity"/>
    <property type="evidence" value="ECO:0007669"/>
    <property type="project" value="InterPro"/>
</dbReference>
<keyword evidence="14" id="KW-0472">Membrane</keyword>
<dbReference type="Gene3D" id="1.10.287.130">
    <property type="match status" value="1"/>
</dbReference>
<dbReference type="SMART" id="SM00388">
    <property type="entry name" value="HisKA"/>
    <property type="match status" value="1"/>
</dbReference>
<dbReference type="InterPro" id="IPR036097">
    <property type="entry name" value="HisK_dim/P_sf"/>
</dbReference>
<dbReference type="InterPro" id="IPR011006">
    <property type="entry name" value="CheY-like_superfamily"/>
</dbReference>
<dbReference type="Pfam" id="PF00672">
    <property type="entry name" value="HAMP"/>
    <property type="match status" value="1"/>
</dbReference>
<keyword evidence="13" id="KW-0175">Coiled coil</keyword>
<comment type="catalytic activity">
    <reaction evidence="1">
        <text>ATP + protein L-histidine = ADP + protein N-phospho-L-histidine.</text>
        <dbReference type="EC" id="2.7.13.3"/>
    </reaction>
</comment>
<proteinExistence type="inferred from homology"/>
<feature type="domain" description="HAMP" evidence="17">
    <location>
        <begin position="206"/>
        <end position="261"/>
    </location>
</feature>
<evidence type="ECO:0000256" key="1">
    <source>
        <dbReference type="ARBA" id="ARBA00000085"/>
    </source>
</evidence>
<keyword evidence="6 12" id="KW-0597">Phosphoprotein</keyword>
<feature type="transmembrane region" description="Helical" evidence="14">
    <location>
        <begin position="182"/>
        <end position="204"/>
    </location>
</feature>
<gene>
    <name evidence="18" type="ORF">DesyoDRAFT_0423</name>
</gene>